<dbReference type="AlphaFoldDB" id="A0A8T0Y7Y5"/>
<dbReference type="EMBL" id="RCMG01002260">
    <property type="protein sequence ID" value="KAG2812430.1"/>
    <property type="molecule type" value="Genomic_DNA"/>
</dbReference>
<comment type="caution">
    <text evidence="1">The sequence shown here is derived from an EMBL/GenBank/DDBJ whole genome shotgun (WGS) entry which is preliminary data.</text>
</comment>
<reference evidence="1" key="1">
    <citation type="submission" date="2018-10" db="EMBL/GenBank/DDBJ databases">
        <title>Effector identification in a new, highly contiguous assembly of the strawberry crown rot pathogen Phytophthora cactorum.</title>
        <authorList>
            <person name="Armitage A.D."/>
            <person name="Nellist C.F."/>
            <person name="Bates H."/>
            <person name="Vickerstaff R.J."/>
            <person name="Harrison R.J."/>
        </authorList>
    </citation>
    <scope>NUCLEOTIDE SEQUENCE</scope>
    <source>
        <strain evidence="1">15-7</strain>
        <strain evidence="2">4040</strain>
    </source>
</reference>
<protein>
    <submittedName>
        <fullName evidence="1">Uncharacterized protein</fullName>
    </submittedName>
</protein>
<feature type="non-terminal residue" evidence="1">
    <location>
        <position position="1"/>
    </location>
</feature>
<dbReference type="Proteomes" id="UP000735874">
    <property type="component" value="Unassembled WGS sequence"/>
</dbReference>
<name>A0A8T0Y7Y5_9STRA</name>
<evidence type="ECO:0000313" key="2">
    <source>
        <dbReference type="EMBL" id="KAG2917714.1"/>
    </source>
</evidence>
<evidence type="ECO:0000313" key="3">
    <source>
        <dbReference type="Proteomes" id="UP000735874"/>
    </source>
</evidence>
<evidence type="ECO:0000313" key="1">
    <source>
        <dbReference type="EMBL" id="KAG2812430.1"/>
    </source>
</evidence>
<dbReference type="EMBL" id="RCMK01000649">
    <property type="protein sequence ID" value="KAG2917714.1"/>
    <property type="molecule type" value="Genomic_DNA"/>
</dbReference>
<gene>
    <name evidence="1" type="ORF">PC113_g23556</name>
    <name evidence="2" type="ORF">PC117_g17331</name>
</gene>
<dbReference type="Proteomes" id="UP000736787">
    <property type="component" value="Unassembled WGS sequence"/>
</dbReference>
<accession>A0A8T0Y7Y5</accession>
<proteinExistence type="predicted"/>
<organism evidence="1 3">
    <name type="scientific">Phytophthora cactorum</name>
    <dbReference type="NCBI Taxonomy" id="29920"/>
    <lineage>
        <taxon>Eukaryota</taxon>
        <taxon>Sar</taxon>
        <taxon>Stramenopiles</taxon>
        <taxon>Oomycota</taxon>
        <taxon>Peronosporomycetes</taxon>
        <taxon>Peronosporales</taxon>
        <taxon>Peronosporaceae</taxon>
        <taxon>Phytophthora</taxon>
    </lineage>
</organism>
<sequence>MSERGINRPFKGNSAIFQPEIRLYQENYASPARSRRMPVVGLFLRLHGSRLRPRLR</sequence>